<comment type="catalytic activity">
    <reaction evidence="6">
        <text>1D-myo-inositol 1,3,4,5,6-pentakisphosphate + ATP = 1D-myo-inositol hexakisphosphate + ADP + H(+)</text>
        <dbReference type="Rhea" id="RHEA:20313"/>
        <dbReference type="ChEBI" id="CHEBI:15378"/>
        <dbReference type="ChEBI" id="CHEBI:30616"/>
        <dbReference type="ChEBI" id="CHEBI:57733"/>
        <dbReference type="ChEBI" id="CHEBI:58130"/>
        <dbReference type="ChEBI" id="CHEBI:456216"/>
        <dbReference type="EC" id="2.7.1.158"/>
    </reaction>
</comment>
<evidence type="ECO:0000256" key="3">
    <source>
        <dbReference type="ARBA" id="ARBA00022741"/>
    </source>
</evidence>
<comment type="function">
    <text evidence="6">Phosphorylates Ins(1,3,4,5,6)P5 at position 2 to form Ins(1,2,3,4,5,6)P6 (InsP6 or phytate).</text>
</comment>
<protein>
    <recommendedName>
        <fullName evidence="1 6">Inositol-pentakisphosphate 2-kinase</fullName>
        <ecNumber evidence="1 6">2.7.1.158</ecNumber>
    </recommendedName>
</protein>
<evidence type="ECO:0000256" key="5">
    <source>
        <dbReference type="ARBA" id="ARBA00022840"/>
    </source>
</evidence>
<proteinExistence type="predicted"/>
<feature type="region of interest" description="Disordered" evidence="7">
    <location>
        <begin position="513"/>
        <end position="533"/>
    </location>
</feature>
<organism evidence="8 9">
    <name type="scientific">Ambrosia artemisiifolia</name>
    <name type="common">Common ragweed</name>
    <dbReference type="NCBI Taxonomy" id="4212"/>
    <lineage>
        <taxon>Eukaryota</taxon>
        <taxon>Viridiplantae</taxon>
        <taxon>Streptophyta</taxon>
        <taxon>Embryophyta</taxon>
        <taxon>Tracheophyta</taxon>
        <taxon>Spermatophyta</taxon>
        <taxon>Magnoliopsida</taxon>
        <taxon>eudicotyledons</taxon>
        <taxon>Gunneridae</taxon>
        <taxon>Pentapetalae</taxon>
        <taxon>asterids</taxon>
        <taxon>campanulids</taxon>
        <taxon>Asterales</taxon>
        <taxon>Asteraceae</taxon>
        <taxon>Asteroideae</taxon>
        <taxon>Heliantheae alliance</taxon>
        <taxon>Heliantheae</taxon>
        <taxon>Ambrosia</taxon>
    </lineage>
</organism>
<dbReference type="PANTHER" id="PTHR14456:SF2">
    <property type="entry name" value="INOSITOL-PENTAKISPHOSPHATE 2-KINASE"/>
    <property type="match status" value="1"/>
</dbReference>
<keyword evidence="2 6" id="KW-0808">Transferase</keyword>
<dbReference type="GO" id="GO:0035299">
    <property type="term" value="F:inositol-1,3,4,5,6-pentakisphosphate 2-kinase activity"/>
    <property type="evidence" value="ECO:0007669"/>
    <property type="project" value="UniProtKB-EC"/>
</dbReference>
<dbReference type="InterPro" id="IPR009286">
    <property type="entry name" value="Ins_P5_2-kin"/>
</dbReference>
<dbReference type="GO" id="GO:0032958">
    <property type="term" value="P:inositol phosphate biosynthetic process"/>
    <property type="evidence" value="ECO:0007669"/>
    <property type="project" value="TreeGrafter"/>
</dbReference>
<evidence type="ECO:0000256" key="6">
    <source>
        <dbReference type="RuleBase" id="RU364126"/>
    </source>
</evidence>
<dbReference type="GO" id="GO:0005634">
    <property type="term" value="C:nucleus"/>
    <property type="evidence" value="ECO:0007669"/>
    <property type="project" value="TreeGrafter"/>
</dbReference>
<name>A0AAD5D9I1_AMBAR</name>
<keyword evidence="5 6" id="KW-0067">ATP-binding</keyword>
<dbReference type="EMBL" id="JAMZMK010001136">
    <property type="protein sequence ID" value="KAI7755422.1"/>
    <property type="molecule type" value="Genomic_DNA"/>
</dbReference>
<evidence type="ECO:0000313" key="9">
    <source>
        <dbReference type="Proteomes" id="UP001206925"/>
    </source>
</evidence>
<keyword evidence="9" id="KW-1185">Reference proteome</keyword>
<evidence type="ECO:0000256" key="4">
    <source>
        <dbReference type="ARBA" id="ARBA00022777"/>
    </source>
</evidence>
<accession>A0AAD5D9I1</accession>
<dbReference type="Gene3D" id="3.30.200.110">
    <property type="entry name" value="Inositol-pentakisphosphate 2-kinase, N-lobe"/>
    <property type="match status" value="1"/>
</dbReference>
<comment type="caution">
    <text evidence="8">The sequence shown here is derived from an EMBL/GenBank/DDBJ whole genome shotgun (WGS) entry which is preliminary data.</text>
</comment>
<reference evidence="8" key="1">
    <citation type="submission" date="2022-06" db="EMBL/GenBank/DDBJ databases">
        <title>Uncovering the hologenomic basis of an extraordinary plant invasion.</title>
        <authorList>
            <person name="Bieker V.C."/>
            <person name="Martin M.D."/>
            <person name="Gilbert T."/>
            <person name="Hodgins K."/>
            <person name="Battlay P."/>
            <person name="Petersen B."/>
            <person name="Wilson J."/>
        </authorList>
    </citation>
    <scope>NUCLEOTIDE SEQUENCE</scope>
    <source>
        <strain evidence="8">AA19_3_7</strain>
        <tissue evidence="8">Leaf</tissue>
    </source>
</reference>
<comment type="domain">
    <text evidence="6">The EXKPK motif is conserved in inositol-pentakisphosphate 2-kinases of both family 1 and 2.</text>
</comment>
<evidence type="ECO:0000313" key="8">
    <source>
        <dbReference type="EMBL" id="KAI7755422.1"/>
    </source>
</evidence>
<evidence type="ECO:0000256" key="2">
    <source>
        <dbReference type="ARBA" id="ARBA00022679"/>
    </source>
</evidence>
<dbReference type="InterPro" id="IPR043001">
    <property type="entry name" value="IP5_2-K_N_lobe"/>
</dbReference>
<evidence type="ECO:0000256" key="1">
    <source>
        <dbReference type="ARBA" id="ARBA00012023"/>
    </source>
</evidence>
<feature type="non-terminal residue" evidence="8">
    <location>
        <position position="533"/>
    </location>
</feature>
<keyword evidence="3 6" id="KW-0547">Nucleotide-binding</keyword>
<dbReference type="Proteomes" id="UP001206925">
    <property type="component" value="Unassembled WGS sequence"/>
</dbReference>
<dbReference type="PANTHER" id="PTHR14456">
    <property type="entry name" value="INOSITOL POLYPHOSPHATE KINASE 1"/>
    <property type="match status" value="1"/>
</dbReference>
<dbReference type="GO" id="GO:0005524">
    <property type="term" value="F:ATP binding"/>
    <property type="evidence" value="ECO:0007669"/>
    <property type="project" value="UniProtKB-KW"/>
</dbReference>
<gene>
    <name evidence="8" type="ORF">M8C21_027729</name>
</gene>
<keyword evidence="4 6" id="KW-0418">Kinase</keyword>
<dbReference type="EC" id="2.7.1.158" evidence="1 6"/>
<sequence>EAKKHPPVLEIPEAVKTISAPGWLIYTGIPTPTSHGLGLELNAPLLIASNLKQQQEEMVELVLQPKDASDWVNYRGEGGLNIVLAYNGSSPNFIGKVLRVRKIRKKQSEGPSASAVALSEHERLVWKDVGHLLSAPTKDVANHAYAQFVLCPLLGSHHVDAGVRVLVTKEFLELIDNGVLLERPSWRVDNGGINTLLDSAILMSDHSMFPPHVCLLFSHPMTIKAVPEEEVCISVEIKPKCGFLPTSRFIREENAAKRRISRFRLHQILKFHQKKISQISEYDPLDMFSGSKGRVVKSVKDLFLTPQNNFRVFLNGRLVFGSLGGEVDDTNTQIAEAFEDTLKVFFKADDDGGMHIPEFLQLVAGAVSESGILDRLLQVQKLDAIDIEGAIHAYYDVMSQPCAVCKELQPLATDGFHSIPFDQSLKIVRDFLISLTAKDLSLMISFRPTPKGNSQSPLNGGTIYLESLNRSFDYKASFIDLDMKPLEKMPYYYKLDQEIVSCYTRMMKTVNHPEKSESLHQDESSAIEDKSHS</sequence>
<evidence type="ECO:0000256" key="7">
    <source>
        <dbReference type="SAM" id="MobiDB-lite"/>
    </source>
</evidence>
<dbReference type="Pfam" id="PF06090">
    <property type="entry name" value="Ins_P5_2-kin"/>
    <property type="match status" value="1"/>
</dbReference>
<dbReference type="AlphaFoldDB" id="A0AAD5D9I1"/>